<evidence type="ECO:0000256" key="1">
    <source>
        <dbReference type="SAM" id="MobiDB-lite"/>
    </source>
</evidence>
<gene>
    <name evidence="3" type="ORF">J4573_39435</name>
</gene>
<keyword evidence="2" id="KW-0732">Signal</keyword>
<accession>A0A939PHY2</accession>
<feature type="region of interest" description="Disordered" evidence="1">
    <location>
        <begin position="32"/>
        <end position="69"/>
    </location>
</feature>
<dbReference type="EMBL" id="JAGEOJ010000019">
    <property type="protein sequence ID" value="MBO2453222.1"/>
    <property type="molecule type" value="Genomic_DNA"/>
</dbReference>
<dbReference type="Proteomes" id="UP000669179">
    <property type="component" value="Unassembled WGS sequence"/>
</dbReference>
<evidence type="ECO:0000256" key="2">
    <source>
        <dbReference type="SAM" id="SignalP"/>
    </source>
</evidence>
<feature type="signal peptide" evidence="2">
    <location>
        <begin position="1"/>
        <end position="20"/>
    </location>
</feature>
<sequence length="215" mass="21905">MGTAGGKIAVMVAGTLLVLAAGCGHGGGSGPSLPAAGGSGTGSGTATDDTEPPTPGVTESNPAGDIPDNQVYVPFTAPGGLVEVRVPEGWARTSNAGETTFTDKLNSVRIQVVPAATAPTARSAQQDLAKIRVTAHGFTGGRVRSVTRKAGPVTLTQYQADSAPDPVTGKVVVDAVERYAFWKNGQEAIVTLSGPRGADNVDPWRTVSDSVRWLK</sequence>
<feature type="chain" id="PRO_5036998830" description="Lipoprotein" evidence="2">
    <location>
        <begin position="21"/>
        <end position="215"/>
    </location>
</feature>
<organism evidence="3 4">
    <name type="scientific">Actinomadura barringtoniae</name>
    <dbReference type="NCBI Taxonomy" id="1427535"/>
    <lineage>
        <taxon>Bacteria</taxon>
        <taxon>Bacillati</taxon>
        <taxon>Actinomycetota</taxon>
        <taxon>Actinomycetes</taxon>
        <taxon>Streptosporangiales</taxon>
        <taxon>Thermomonosporaceae</taxon>
        <taxon>Actinomadura</taxon>
    </lineage>
</organism>
<reference evidence="3" key="1">
    <citation type="submission" date="2021-03" db="EMBL/GenBank/DDBJ databases">
        <authorList>
            <person name="Kanchanasin P."/>
            <person name="Saeng-In P."/>
            <person name="Phongsopitanun W."/>
            <person name="Yuki M."/>
            <person name="Kudo T."/>
            <person name="Ohkuma M."/>
            <person name="Tanasupawat S."/>
        </authorList>
    </citation>
    <scope>NUCLEOTIDE SEQUENCE</scope>
    <source>
        <strain evidence="3">GKU 128</strain>
    </source>
</reference>
<dbReference type="PROSITE" id="PS51257">
    <property type="entry name" value="PROKAR_LIPOPROTEIN"/>
    <property type="match status" value="1"/>
</dbReference>
<dbReference type="RefSeq" id="WP_208261239.1">
    <property type="nucleotide sequence ID" value="NZ_JAGEOJ010000019.1"/>
</dbReference>
<evidence type="ECO:0000313" key="4">
    <source>
        <dbReference type="Proteomes" id="UP000669179"/>
    </source>
</evidence>
<dbReference type="AlphaFoldDB" id="A0A939PHY2"/>
<comment type="caution">
    <text evidence="3">The sequence shown here is derived from an EMBL/GenBank/DDBJ whole genome shotgun (WGS) entry which is preliminary data.</text>
</comment>
<evidence type="ECO:0008006" key="5">
    <source>
        <dbReference type="Google" id="ProtNLM"/>
    </source>
</evidence>
<protein>
    <recommendedName>
        <fullName evidence="5">Lipoprotein</fullName>
    </recommendedName>
</protein>
<name>A0A939PHY2_9ACTN</name>
<keyword evidence="4" id="KW-1185">Reference proteome</keyword>
<evidence type="ECO:0000313" key="3">
    <source>
        <dbReference type="EMBL" id="MBO2453222.1"/>
    </source>
</evidence>
<proteinExistence type="predicted"/>